<keyword evidence="3" id="KW-0808">Transferase</keyword>
<accession>A0A8H9GM81</accession>
<sequence length="386" mass="40514">MTTSQTPTSALTRARQHPTVRAALALPGPARAAALTLLLLPAAGLIAALTSLRTPDPHHAVPLDGPSLRSGATFKATEAHLDANLPGRAALIAAVNTSRYLTTRGGTDEVTLGRGGWLFLRSELAATPGEAGHLRARADLIAALSDSLRARGITLLVAVSPNKSRVQQAQLPGGRLPGWRGDTYAAFQALLRERQVASVELLTPMRRATAAQPQYYRTDTHWNQAGAQTAAAATAQAVRALAPALPVTRFSTVRAPSQSRPGDLLRLMGLQDVPDALRPPADQEAAQTTVAQGGGLGAGLLGAAPQVVLAGSSYGLRGNFHGALQQALGSAVLNVSREGADFSGSLRPYLHDPAFRDTPPRVLIWEIPERFLPVALADEDRTPLLP</sequence>
<comment type="subcellular location">
    <subcellularLocation>
        <location evidence="1">Periplasm</location>
    </subcellularLocation>
</comment>
<dbReference type="Proteomes" id="UP000600547">
    <property type="component" value="Unassembled WGS sequence"/>
</dbReference>
<proteinExistence type="predicted"/>
<keyword evidence="9" id="KW-1185">Reference proteome</keyword>
<organism evidence="8 9">
    <name type="scientific">Deinococcus arenae</name>
    <dbReference type="NCBI Taxonomy" id="1452751"/>
    <lineage>
        <taxon>Bacteria</taxon>
        <taxon>Thermotogati</taxon>
        <taxon>Deinococcota</taxon>
        <taxon>Deinococci</taxon>
        <taxon>Deinococcales</taxon>
        <taxon>Deinococcaceae</taxon>
        <taxon>Deinococcus</taxon>
    </lineage>
</organism>
<keyword evidence="6" id="KW-0016">Alginate biosynthesis</keyword>
<evidence type="ECO:0000256" key="5">
    <source>
        <dbReference type="ARBA" id="ARBA00022764"/>
    </source>
</evidence>
<evidence type="ECO:0000313" key="9">
    <source>
        <dbReference type="Proteomes" id="UP000600547"/>
    </source>
</evidence>
<dbReference type="UniPathway" id="UPA00286"/>
<evidence type="ECO:0000256" key="2">
    <source>
        <dbReference type="ARBA" id="ARBA00005182"/>
    </source>
</evidence>
<name>A0A8H9GM81_9DEIO</name>
<keyword evidence="4" id="KW-0732">Signal</keyword>
<dbReference type="GO" id="GO:0042121">
    <property type="term" value="P:alginic acid biosynthetic process"/>
    <property type="evidence" value="ECO:0007669"/>
    <property type="project" value="UniProtKB-UniPathway"/>
</dbReference>
<keyword evidence="5" id="KW-0574">Periplasm</keyword>
<evidence type="ECO:0000256" key="4">
    <source>
        <dbReference type="ARBA" id="ARBA00022729"/>
    </source>
</evidence>
<evidence type="ECO:0000259" key="7">
    <source>
        <dbReference type="Pfam" id="PF16822"/>
    </source>
</evidence>
<evidence type="ECO:0000256" key="1">
    <source>
        <dbReference type="ARBA" id="ARBA00004418"/>
    </source>
</evidence>
<comment type="caution">
    <text evidence="8">The sequence shown here is derived from an EMBL/GenBank/DDBJ whole genome shotgun (WGS) entry which is preliminary data.</text>
</comment>
<dbReference type="GO" id="GO:0042597">
    <property type="term" value="C:periplasmic space"/>
    <property type="evidence" value="ECO:0007669"/>
    <property type="project" value="UniProtKB-SubCell"/>
</dbReference>
<dbReference type="RefSeq" id="WP_110833095.1">
    <property type="nucleotide sequence ID" value="NZ_BMQG01000003.1"/>
</dbReference>
<dbReference type="SUPFAM" id="SSF52266">
    <property type="entry name" value="SGNH hydrolase"/>
    <property type="match status" value="1"/>
</dbReference>
<reference evidence="9" key="1">
    <citation type="journal article" date="2019" name="Int. J. Syst. Evol. Microbiol.">
        <title>The Global Catalogue of Microorganisms (GCM) 10K type strain sequencing project: providing services to taxonomists for standard genome sequencing and annotation.</title>
        <authorList>
            <consortium name="The Broad Institute Genomics Platform"/>
            <consortium name="The Broad Institute Genome Sequencing Center for Infectious Disease"/>
            <person name="Wu L."/>
            <person name="Ma J."/>
        </authorList>
    </citation>
    <scope>NUCLEOTIDE SEQUENCE [LARGE SCALE GENOMIC DNA]</scope>
    <source>
        <strain evidence="9">JCM 31047</strain>
    </source>
</reference>
<feature type="domain" description="AlgX/AlgJ SGNH hydrolase-like" evidence="7">
    <location>
        <begin position="110"/>
        <end position="369"/>
    </location>
</feature>
<protein>
    <recommendedName>
        <fullName evidence="7">AlgX/AlgJ SGNH hydrolase-like domain-containing protein</fullName>
    </recommendedName>
</protein>
<comment type="pathway">
    <text evidence="2">Glycan biosynthesis; alginate biosynthesis.</text>
</comment>
<dbReference type="AlphaFoldDB" id="A0A8H9GM81"/>
<evidence type="ECO:0000256" key="6">
    <source>
        <dbReference type="ARBA" id="ARBA00022841"/>
    </source>
</evidence>
<evidence type="ECO:0000256" key="3">
    <source>
        <dbReference type="ARBA" id="ARBA00022679"/>
    </source>
</evidence>
<evidence type="ECO:0000313" key="8">
    <source>
        <dbReference type="EMBL" id="GGM37003.1"/>
    </source>
</evidence>
<gene>
    <name evidence="8" type="ORF">GCM10008956_11870</name>
</gene>
<dbReference type="Pfam" id="PF16822">
    <property type="entry name" value="ALGX"/>
    <property type="match status" value="1"/>
</dbReference>
<dbReference type="InterPro" id="IPR031811">
    <property type="entry name" value="ALGX/ALGJ_SGNH-like"/>
</dbReference>
<dbReference type="GO" id="GO:0016740">
    <property type="term" value="F:transferase activity"/>
    <property type="evidence" value="ECO:0007669"/>
    <property type="project" value="UniProtKB-KW"/>
</dbReference>
<dbReference type="EMBL" id="BMQG01000003">
    <property type="protein sequence ID" value="GGM37003.1"/>
    <property type="molecule type" value="Genomic_DNA"/>
</dbReference>